<keyword evidence="8" id="KW-1185">Reference proteome</keyword>
<dbReference type="NCBIfam" id="NF010052">
    <property type="entry name" value="PRK13529.1"/>
    <property type="match status" value="1"/>
</dbReference>
<organism evidence="7 8">
    <name type="scientific">Cryptolaemus montrouzieri</name>
    <dbReference type="NCBI Taxonomy" id="559131"/>
    <lineage>
        <taxon>Eukaryota</taxon>
        <taxon>Metazoa</taxon>
        <taxon>Ecdysozoa</taxon>
        <taxon>Arthropoda</taxon>
        <taxon>Hexapoda</taxon>
        <taxon>Insecta</taxon>
        <taxon>Pterygota</taxon>
        <taxon>Neoptera</taxon>
        <taxon>Endopterygota</taxon>
        <taxon>Coleoptera</taxon>
        <taxon>Polyphaga</taxon>
        <taxon>Cucujiformia</taxon>
        <taxon>Coccinelloidea</taxon>
        <taxon>Coccinellidae</taxon>
        <taxon>Scymninae</taxon>
        <taxon>Scymnini</taxon>
        <taxon>Cryptolaemus</taxon>
    </lineage>
</organism>
<dbReference type="InterPro" id="IPR015884">
    <property type="entry name" value="Malic_enzyme_CS"/>
</dbReference>
<protein>
    <recommendedName>
        <fullName evidence="4">Malic enzyme</fullName>
    </recommendedName>
</protein>
<comment type="cofactor">
    <cofactor evidence="1">
        <name>Mn(2+)</name>
        <dbReference type="ChEBI" id="CHEBI:29035"/>
    </cofactor>
</comment>
<dbReference type="InterPro" id="IPR001891">
    <property type="entry name" value="Malic_OxRdtase"/>
</dbReference>
<dbReference type="FunFam" id="3.40.50.10380:FF:000004">
    <property type="entry name" value="Malic enzyme"/>
    <property type="match status" value="1"/>
</dbReference>
<dbReference type="GO" id="GO:0004470">
    <property type="term" value="F:malic enzyme activity"/>
    <property type="evidence" value="ECO:0007669"/>
    <property type="project" value="UniProtKB-ARBA"/>
</dbReference>
<comment type="caution">
    <text evidence="7">The sequence shown here is derived from an EMBL/GenBank/DDBJ whole genome shotgun (WGS) entry which is preliminary data.</text>
</comment>
<reference evidence="7 8" key="1">
    <citation type="journal article" date="2021" name="BMC Biol.">
        <title>Horizontally acquired antibacterial genes associated with adaptive radiation of ladybird beetles.</title>
        <authorList>
            <person name="Li H.S."/>
            <person name="Tang X.F."/>
            <person name="Huang Y.H."/>
            <person name="Xu Z.Y."/>
            <person name="Chen M.L."/>
            <person name="Du X.Y."/>
            <person name="Qiu B.Y."/>
            <person name="Chen P.T."/>
            <person name="Zhang W."/>
            <person name="Slipinski A."/>
            <person name="Escalona H.E."/>
            <person name="Waterhouse R.M."/>
            <person name="Zwick A."/>
            <person name="Pang H."/>
        </authorList>
    </citation>
    <scope>NUCLEOTIDE SEQUENCE [LARGE SCALE GENOMIC DNA]</scope>
    <source>
        <strain evidence="7">SYSU2018</strain>
    </source>
</reference>
<gene>
    <name evidence="7" type="ORF">HHI36_016259</name>
</gene>
<dbReference type="SMART" id="SM01274">
    <property type="entry name" value="malic"/>
    <property type="match status" value="1"/>
</dbReference>
<sequence length="554" mass="62078">MKFKIDIAMSYGLKKLCSSFVFISNGLCNSSASFPFVILQVSNRDRQLVSCSKSVAVKQYTHSGKATMSDQISQKPITGQEQSAALISGIDRLKEASLNKGLAFSREDRQRLGIHGLLPPRVKTFDEQVRHCKKLLDRYEKNIDKYIYLMGLLERHEKLFFKLMGTYTTELLPLVYTPTVGTACQMFSTLYTYNRGMYITIYDKGHIYDVLKNWPERDVRAIVVTDGERILGIGDQGIDGMGIPIGKLCLYTALGGIKPHYCLPITLDVGTNSQEKLDNPDYIGLRQKRVTGQEYDEFLDEFMKAVVQRFGRNCLIQFEDFGNSNAFRLLEKYKDTYCTFNDDIQGTAGVAVAGILASLRITKKKLLDNVLVFQGAGEANLGIAELCVMAMVEEGISEKEARSKIWMVDSRGLIVSGRPEGGINHHKALYAHCHPPIKTLEEVVKTIKPTILIGAAAIAGAFTPEILREMARNNDQPVIFALSNPTHKAECTAEEAYKYTDGKCIFASGVHSILLPTMARHTILVKVTIRIYFRELHWELSEQECSPSIIKHSL</sequence>
<dbReference type="Pfam" id="PF00390">
    <property type="entry name" value="malic"/>
    <property type="match status" value="1"/>
</dbReference>
<keyword evidence="4" id="KW-0560">Oxidoreductase</keyword>
<dbReference type="EMBL" id="JABFTP020000124">
    <property type="protein sequence ID" value="KAL3278729.1"/>
    <property type="molecule type" value="Genomic_DNA"/>
</dbReference>
<dbReference type="InterPro" id="IPR037062">
    <property type="entry name" value="Malic_N_dom_sf"/>
</dbReference>
<dbReference type="PANTHER" id="PTHR23406">
    <property type="entry name" value="MALIC ENZYME-RELATED"/>
    <property type="match status" value="1"/>
</dbReference>
<evidence type="ECO:0000256" key="2">
    <source>
        <dbReference type="ARBA" id="ARBA00008785"/>
    </source>
</evidence>
<feature type="domain" description="Malic enzyme NAD-binding" evidence="5">
    <location>
        <begin position="344"/>
        <end position="532"/>
    </location>
</feature>
<dbReference type="PRINTS" id="PR00072">
    <property type="entry name" value="MALOXRDTASE"/>
</dbReference>
<evidence type="ECO:0000256" key="1">
    <source>
        <dbReference type="ARBA" id="ARBA00001936"/>
    </source>
</evidence>
<dbReference type="InterPro" id="IPR012302">
    <property type="entry name" value="Malic_NAD-bd"/>
</dbReference>
<dbReference type="InterPro" id="IPR046346">
    <property type="entry name" value="Aminoacid_DH-like_N_sf"/>
</dbReference>
<dbReference type="GO" id="GO:0046872">
    <property type="term" value="F:metal ion binding"/>
    <property type="evidence" value="ECO:0007669"/>
    <property type="project" value="UniProtKB-KW"/>
</dbReference>
<evidence type="ECO:0000259" key="6">
    <source>
        <dbReference type="SMART" id="SM01274"/>
    </source>
</evidence>
<dbReference type="InterPro" id="IPR012301">
    <property type="entry name" value="Malic_N_dom"/>
</dbReference>
<dbReference type="Gene3D" id="3.40.50.10380">
    <property type="entry name" value="Malic enzyme, N-terminal domain"/>
    <property type="match status" value="1"/>
</dbReference>
<evidence type="ECO:0000313" key="8">
    <source>
        <dbReference type="Proteomes" id="UP001516400"/>
    </source>
</evidence>
<dbReference type="SMART" id="SM00919">
    <property type="entry name" value="Malic_M"/>
    <property type="match status" value="1"/>
</dbReference>
<evidence type="ECO:0000256" key="3">
    <source>
        <dbReference type="ARBA" id="ARBA00022723"/>
    </source>
</evidence>
<dbReference type="InterPro" id="IPR036291">
    <property type="entry name" value="NAD(P)-bd_dom_sf"/>
</dbReference>
<accession>A0ABD2NJP1</accession>
<dbReference type="Proteomes" id="UP001516400">
    <property type="component" value="Unassembled WGS sequence"/>
</dbReference>
<dbReference type="Gene3D" id="3.40.50.720">
    <property type="entry name" value="NAD(P)-binding Rossmann-like Domain"/>
    <property type="match status" value="1"/>
</dbReference>
<feature type="domain" description="Malic enzyme N-terminal" evidence="6">
    <location>
        <begin position="153"/>
        <end position="334"/>
    </location>
</feature>
<dbReference type="GO" id="GO:0016616">
    <property type="term" value="F:oxidoreductase activity, acting on the CH-OH group of donors, NAD or NADP as acceptor"/>
    <property type="evidence" value="ECO:0007669"/>
    <property type="project" value="UniProtKB-ARBA"/>
</dbReference>
<evidence type="ECO:0000259" key="5">
    <source>
        <dbReference type="SMART" id="SM00919"/>
    </source>
</evidence>
<dbReference type="PROSITE" id="PS00331">
    <property type="entry name" value="MALIC_ENZYMES"/>
    <property type="match status" value="1"/>
</dbReference>
<comment type="similarity">
    <text evidence="2 4">Belongs to the malic enzymes family.</text>
</comment>
<keyword evidence="3 4" id="KW-0479">Metal-binding</keyword>
<dbReference type="Pfam" id="PF03949">
    <property type="entry name" value="Malic_M"/>
    <property type="match status" value="1"/>
</dbReference>
<evidence type="ECO:0000313" key="7">
    <source>
        <dbReference type="EMBL" id="KAL3278729.1"/>
    </source>
</evidence>
<dbReference type="SUPFAM" id="SSF51735">
    <property type="entry name" value="NAD(P)-binding Rossmann-fold domains"/>
    <property type="match status" value="1"/>
</dbReference>
<dbReference type="SUPFAM" id="SSF53223">
    <property type="entry name" value="Aminoacid dehydrogenase-like, N-terminal domain"/>
    <property type="match status" value="1"/>
</dbReference>
<dbReference type="PANTHER" id="PTHR23406:SF80">
    <property type="entry name" value="GH17657P-RELATED"/>
    <property type="match status" value="1"/>
</dbReference>
<proteinExistence type="inferred from homology"/>
<name>A0ABD2NJP1_9CUCU</name>
<evidence type="ECO:0000256" key="4">
    <source>
        <dbReference type="RuleBase" id="RU003426"/>
    </source>
</evidence>
<dbReference type="AlphaFoldDB" id="A0ABD2NJP1"/>